<reference evidence="2" key="1">
    <citation type="submission" date="2016-07" db="EMBL/GenBank/DDBJ databases">
        <authorList>
            <person name="Bretaudeau A."/>
        </authorList>
    </citation>
    <scope>NUCLEOTIDE SEQUENCE</scope>
    <source>
        <strain evidence="2">Rice</strain>
        <tissue evidence="2">Whole body</tissue>
    </source>
</reference>
<organism evidence="2">
    <name type="scientific">Spodoptera frugiperda</name>
    <name type="common">Fall armyworm</name>
    <dbReference type="NCBI Taxonomy" id="7108"/>
    <lineage>
        <taxon>Eukaryota</taxon>
        <taxon>Metazoa</taxon>
        <taxon>Ecdysozoa</taxon>
        <taxon>Arthropoda</taxon>
        <taxon>Hexapoda</taxon>
        <taxon>Insecta</taxon>
        <taxon>Pterygota</taxon>
        <taxon>Neoptera</taxon>
        <taxon>Endopterygota</taxon>
        <taxon>Lepidoptera</taxon>
        <taxon>Glossata</taxon>
        <taxon>Ditrysia</taxon>
        <taxon>Noctuoidea</taxon>
        <taxon>Noctuidae</taxon>
        <taxon>Amphipyrinae</taxon>
        <taxon>Spodoptera</taxon>
    </lineage>
</organism>
<feature type="region of interest" description="Disordered" evidence="1">
    <location>
        <begin position="69"/>
        <end position="88"/>
    </location>
</feature>
<protein>
    <submittedName>
        <fullName evidence="2">SFRICE_035488</fullName>
    </submittedName>
</protein>
<feature type="compositionally biased region" description="Basic and acidic residues" evidence="1">
    <location>
        <begin position="143"/>
        <end position="156"/>
    </location>
</feature>
<feature type="region of interest" description="Disordered" evidence="1">
    <location>
        <begin position="114"/>
        <end position="173"/>
    </location>
</feature>
<dbReference type="AlphaFoldDB" id="A0A2H1WSU0"/>
<dbReference type="EMBL" id="ODYU01010740">
    <property type="protein sequence ID" value="SOQ56042.1"/>
    <property type="molecule type" value="Genomic_DNA"/>
</dbReference>
<evidence type="ECO:0000313" key="2">
    <source>
        <dbReference type="EMBL" id="SOQ56042.1"/>
    </source>
</evidence>
<accession>A0A2H1WSU0</accession>
<proteinExistence type="predicted"/>
<sequence>MPITTDQKSIIVSGGRPRAGYGCVKPHTITAKSRSSIRYRSVVCLMLFNNFDGCGIDVIFNKKNVTEFRSPLRNKGPQGDRSRKGFSENITNPHYIMSYALQCPEKENTTQCYTSNSKRVDVSLDGNKSPPPMETRNTYGDTSKSRSVDDATKEDPCLTGRPQLYLPHLQNVA</sequence>
<evidence type="ECO:0000256" key="1">
    <source>
        <dbReference type="SAM" id="MobiDB-lite"/>
    </source>
</evidence>
<gene>
    <name evidence="2" type="ORF">SFRICE_035488</name>
</gene>
<name>A0A2H1WSU0_SPOFR</name>